<protein>
    <submittedName>
        <fullName evidence="2">Uncharacterized protein</fullName>
    </submittedName>
</protein>
<dbReference type="AlphaFoldDB" id="A0A6H5HV73"/>
<gene>
    <name evidence="2" type="ORF">NTEN_LOCUS24302</name>
</gene>
<evidence type="ECO:0000256" key="1">
    <source>
        <dbReference type="SAM" id="MobiDB-lite"/>
    </source>
</evidence>
<feature type="region of interest" description="Disordered" evidence="1">
    <location>
        <begin position="1"/>
        <end position="23"/>
    </location>
</feature>
<name>A0A6H5HV73_9HEMI</name>
<organism evidence="2 3">
    <name type="scientific">Nesidiocoris tenuis</name>
    <dbReference type="NCBI Taxonomy" id="355587"/>
    <lineage>
        <taxon>Eukaryota</taxon>
        <taxon>Metazoa</taxon>
        <taxon>Ecdysozoa</taxon>
        <taxon>Arthropoda</taxon>
        <taxon>Hexapoda</taxon>
        <taxon>Insecta</taxon>
        <taxon>Pterygota</taxon>
        <taxon>Neoptera</taxon>
        <taxon>Paraneoptera</taxon>
        <taxon>Hemiptera</taxon>
        <taxon>Heteroptera</taxon>
        <taxon>Panheteroptera</taxon>
        <taxon>Cimicomorpha</taxon>
        <taxon>Miridae</taxon>
        <taxon>Dicyphina</taxon>
        <taxon>Nesidiocoris</taxon>
    </lineage>
</organism>
<sequence length="86" mass="9676">MHGERRNRKGPAPLDARTSSVPGQRWHQRLAADSFRLCSSQSANWFVDIRIQEIQGFTNFEGLIRRTAQPATDTRDGHGWLSAAGQ</sequence>
<dbReference type="Proteomes" id="UP000479000">
    <property type="component" value="Unassembled WGS sequence"/>
</dbReference>
<feature type="non-terminal residue" evidence="2">
    <location>
        <position position="86"/>
    </location>
</feature>
<evidence type="ECO:0000313" key="3">
    <source>
        <dbReference type="Proteomes" id="UP000479000"/>
    </source>
</evidence>
<proteinExistence type="predicted"/>
<reference evidence="2 3" key="1">
    <citation type="submission" date="2020-02" db="EMBL/GenBank/DDBJ databases">
        <authorList>
            <person name="Ferguson B K."/>
        </authorList>
    </citation>
    <scope>NUCLEOTIDE SEQUENCE [LARGE SCALE GENOMIC DNA]</scope>
</reference>
<evidence type="ECO:0000313" key="2">
    <source>
        <dbReference type="EMBL" id="CAB0020751.1"/>
    </source>
</evidence>
<accession>A0A6H5HV73</accession>
<keyword evidence="3" id="KW-1185">Reference proteome</keyword>
<dbReference type="EMBL" id="CADCXU010035704">
    <property type="protein sequence ID" value="CAB0020751.1"/>
    <property type="molecule type" value="Genomic_DNA"/>
</dbReference>